<evidence type="ECO:0008006" key="10">
    <source>
        <dbReference type="Google" id="ProtNLM"/>
    </source>
</evidence>
<sequence>MGILGPYTPLYLAGEAAHPWGMPRREDGGQEIGPVLLYSSSAACSTHKQLIPGHTELAVYLAGAVPGRGRDEGTAPHLARAGITPKIFAEKSGAPPRGKLGPEAHPALGLQTEGGSEQGNACGFREPSTSTRSPCSQALPSTSTQHCRAHSRVPGRDGWLGKATGTRDPARGGIPAPELRDPSPPRWAAMGCWRGPSTVLACLLLLRPLPSPACPAACRCSSGEVDCSRHALHEVPQNLPTNTSTLWLGYNFITVLGPHSFSSLPGLLLLSLPHNHLGLIHSQALVGLGALQELDLSQNHLTVLSPETFLPLTSLATLNLGSNRLGELEPGVLHVLPQLQALHLQDNPWVCSCGILPLWRWLSHNREKVQEKSSLLCRLPEQLNKYPIMAFGNESFRQCQETSLSAQHYVIFLIIGPFSFMASIFFCTFMGSIIVVYHNLRRESHFWRRPHIGKGHSGRATRL</sequence>
<keyword evidence="2" id="KW-0732">Signal</keyword>
<evidence type="ECO:0000313" key="8">
    <source>
        <dbReference type="Ensembl" id="ENSOSUP00000022693.1"/>
    </source>
</evidence>
<dbReference type="Gene3D" id="3.80.10.10">
    <property type="entry name" value="Ribonuclease Inhibitor"/>
    <property type="match status" value="2"/>
</dbReference>
<keyword evidence="5" id="KW-0812">Transmembrane</keyword>
<dbReference type="GO" id="GO:0005886">
    <property type="term" value="C:plasma membrane"/>
    <property type="evidence" value="ECO:0007669"/>
    <property type="project" value="TreeGrafter"/>
</dbReference>
<reference evidence="8" key="2">
    <citation type="submission" date="2025-09" db="UniProtKB">
        <authorList>
            <consortium name="Ensembl"/>
        </authorList>
    </citation>
    <scope>IDENTIFICATION</scope>
</reference>
<dbReference type="InterPro" id="IPR000483">
    <property type="entry name" value="Cys-rich_flank_reg_C"/>
</dbReference>
<feature type="compositionally biased region" description="Polar residues" evidence="4">
    <location>
        <begin position="127"/>
        <end position="146"/>
    </location>
</feature>
<evidence type="ECO:0000256" key="5">
    <source>
        <dbReference type="SAM" id="Phobius"/>
    </source>
</evidence>
<protein>
    <recommendedName>
        <fullName evidence="10">Leucine-rich repeat-containing protein 26</fullName>
    </recommendedName>
</protein>
<dbReference type="SMART" id="SM00369">
    <property type="entry name" value="LRR_TYP"/>
    <property type="match status" value="4"/>
</dbReference>
<dbReference type="SMART" id="SM00013">
    <property type="entry name" value="LRRNT"/>
    <property type="match status" value="1"/>
</dbReference>
<keyword evidence="1" id="KW-0433">Leucine-rich repeat</keyword>
<dbReference type="PANTHER" id="PTHR24369">
    <property type="entry name" value="ANTIGEN BSP, PUTATIVE-RELATED"/>
    <property type="match status" value="1"/>
</dbReference>
<feature type="region of interest" description="Disordered" evidence="4">
    <location>
        <begin position="113"/>
        <end position="181"/>
    </location>
</feature>
<keyword evidence="3" id="KW-0677">Repeat</keyword>
<feature type="domain" description="LRRNT" evidence="6">
    <location>
        <begin position="213"/>
        <end position="245"/>
    </location>
</feature>
<organism evidence="8 9">
    <name type="scientific">Otus sunia</name>
    <name type="common">Oriental scops-owl</name>
    <dbReference type="NCBI Taxonomy" id="257818"/>
    <lineage>
        <taxon>Eukaryota</taxon>
        <taxon>Metazoa</taxon>
        <taxon>Chordata</taxon>
        <taxon>Craniata</taxon>
        <taxon>Vertebrata</taxon>
        <taxon>Euteleostomi</taxon>
        <taxon>Archelosauria</taxon>
        <taxon>Archosauria</taxon>
        <taxon>Dinosauria</taxon>
        <taxon>Saurischia</taxon>
        <taxon>Theropoda</taxon>
        <taxon>Coelurosauria</taxon>
        <taxon>Aves</taxon>
        <taxon>Neognathae</taxon>
        <taxon>Neoaves</taxon>
        <taxon>Telluraves</taxon>
        <taxon>Strigiformes</taxon>
        <taxon>Strigidae</taxon>
        <taxon>Otus</taxon>
    </lineage>
</organism>
<feature type="transmembrane region" description="Helical" evidence="5">
    <location>
        <begin position="409"/>
        <end position="440"/>
    </location>
</feature>
<proteinExistence type="predicted"/>
<evidence type="ECO:0000256" key="3">
    <source>
        <dbReference type="ARBA" id="ARBA00022737"/>
    </source>
</evidence>
<dbReference type="PANTHER" id="PTHR24369:SF210">
    <property type="entry name" value="CHAOPTIN-RELATED"/>
    <property type="match status" value="1"/>
</dbReference>
<accession>A0A8C8BU46</accession>
<dbReference type="InterPro" id="IPR032675">
    <property type="entry name" value="LRR_dom_sf"/>
</dbReference>
<dbReference type="PRINTS" id="PR00019">
    <property type="entry name" value="LEURICHRPT"/>
</dbReference>
<evidence type="ECO:0000256" key="2">
    <source>
        <dbReference type="ARBA" id="ARBA00022729"/>
    </source>
</evidence>
<reference evidence="8" key="1">
    <citation type="submission" date="2025-08" db="UniProtKB">
        <authorList>
            <consortium name="Ensembl"/>
        </authorList>
    </citation>
    <scope>IDENTIFICATION</scope>
</reference>
<dbReference type="AlphaFoldDB" id="A0A8C8BU46"/>
<keyword evidence="9" id="KW-1185">Reference proteome</keyword>
<keyword evidence="5" id="KW-0472">Membrane</keyword>
<dbReference type="InterPro" id="IPR000372">
    <property type="entry name" value="LRRNT"/>
</dbReference>
<evidence type="ECO:0000259" key="7">
    <source>
        <dbReference type="SMART" id="SM00082"/>
    </source>
</evidence>
<feature type="domain" description="LRRCT" evidence="7">
    <location>
        <begin position="347"/>
        <end position="400"/>
    </location>
</feature>
<dbReference type="InterPro" id="IPR003591">
    <property type="entry name" value="Leu-rich_rpt_typical-subtyp"/>
</dbReference>
<evidence type="ECO:0000256" key="1">
    <source>
        <dbReference type="ARBA" id="ARBA00022614"/>
    </source>
</evidence>
<evidence type="ECO:0000259" key="6">
    <source>
        <dbReference type="SMART" id="SM00013"/>
    </source>
</evidence>
<dbReference type="InterPro" id="IPR001611">
    <property type="entry name" value="Leu-rich_rpt"/>
</dbReference>
<name>A0A8C8BU46_9STRI</name>
<keyword evidence="5" id="KW-1133">Transmembrane helix</keyword>
<dbReference type="SUPFAM" id="SSF52058">
    <property type="entry name" value="L domain-like"/>
    <property type="match status" value="1"/>
</dbReference>
<dbReference type="Ensembl" id="ENSOSUT00000023387.1">
    <property type="protein sequence ID" value="ENSOSUP00000022693.1"/>
    <property type="gene ID" value="ENSOSUG00000015587.1"/>
</dbReference>
<dbReference type="SMART" id="SM00082">
    <property type="entry name" value="LRRCT"/>
    <property type="match status" value="1"/>
</dbReference>
<dbReference type="Pfam" id="PF01462">
    <property type="entry name" value="LRRNT"/>
    <property type="match status" value="1"/>
</dbReference>
<dbReference type="InterPro" id="IPR050541">
    <property type="entry name" value="LRR_TM_domain-containing"/>
</dbReference>
<evidence type="ECO:0000256" key="4">
    <source>
        <dbReference type="SAM" id="MobiDB-lite"/>
    </source>
</evidence>
<dbReference type="Pfam" id="PF13855">
    <property type="entry name" value="LRR_8"/>
    <property type="match status" value="1"/>
</dbReference>
<evidence type="ECO:0000313" key="9">
    <source>
        <dbReference type="Proteomes" id="UP000694552"/>
    </source>
</evidence>
<dbReference type="PROSITE" id="PS51450">
    <property type="entry name" value="LRR"/>
    <property type="match status" value="1"/>
</dbReference>
<dbReference type="Proteomes" id="UP000694552">
    <property type="component" value="Unplaced"/>
</dbReference>